<dbReference type="AlphaFoldDB" id="A0AAU7AZ79"/>
<accession>A0AAU7AZ79</accession>
<organism evidence="1">
    <name type="scientific">Paraconexibacter sp. AEG42_29</name>
    <dbReference type="NCBI Taxonomy" id="2997339"/>
    <lineage>
        <taxon>Bacteria</taxon>
        <taxon>Bacillati</taxon>
        <taxon>Actinomycetota</taxon>
        <taxon>Thermoleophilia</taxon>
        <taxon>Solirubrobacterales</taxon>
        <taxon>Paraconexibacteraceae</taxon>
        <taxon>Paraconexibacter</taxon>
    </lineage>
</organism>
<gene>
    <name evidence="1" type="ORF">DSM112329_03838</name>
</gene>
<dbReference type="KEGG" id="parq:DSM112329_03838"/>
<reference evidence="1" key="1">
    <citation type="submission" date="2022-12" db="EMBL/GenBank/DDBJ databases">
        <title>Paraconexibacter alkalitolerans sp. nov. and Baekduia alba sp. nov., isolated from soil and emended description of the genera Paraconexibacter (Chun et al., 2020) and Baekduia (An et al., 2020).</title>
        <authorList>
            <person name="Vieira S."/>
            <person name="Huber K.J."/>
            <person name="Geppert A."/>
            <person name="Wolf J."/>
            <person name="Neumann-Schaal M."/>
            <person name="Muesken M."/>
            <person name="Overmann J."/>
        </authorList>
    </citation>
    <scope>NUCLEOTIDE SEQUENCE</scope>
    <source>
        <strain evidence="1">AEG42_29</strain>
    </source>
</reference>
<sequence>MPYDALMDQRRRAPRREGHRTTLTVPHALVEAAERLADELGTTANDAIVRLAEEGAEARSRRAHIAAVAAERRAAVAGSGRRRVLEVGSDAATDELHTAMLGGRHPR</sequence>
<evidence type="ECO:0000313" key="1">
    <source>
        <dbReference type="EMBL" id="XAY06960.1"/>
    </source>
</evidence>
<evidence type="ECO:0008006" key="2">
    <source>
        <dbReference type="Google" id="ProtNLM"/>
    </source>
</evidence>
<dbReference type="EMBL" id="CP114014">
    <property type="protein sequence ID" value="XAY06960.1"/>
    <property type="molecule type" value="Genomic_DNA"/>
</dbReference>
<proteinExistence type="predicted"/>
<protein>
    <recommendedName>
        <fullName evidence="2">Ribbon-helix-helix protein, CopG family</fullName>
    </recommendedName>
</protein>
<name>A0AAU7AZ79_9ACTN</name>